<dbReference type="EMBL" id="CP003156">
    <property type="protein sequence ID" value="AEV33463.1"/>
    <property type="molecule type" value="Genomic_DNA"/>
</dbReference>
<dbReference type="KEGG" id="oho:Oweho_2493"/>
<dbReference type="InterPro" id="IPR019619">
    <property type="entry name" value="DUF2490"/>
</dbReference>
<proteinExistence type="predicted"/>
<accession>G8R7T2</accession>
<evidence type="ECO:0000313" key="3">
    <source>
        <dbReference type="Proteomes" id="UP000005631"/>
    </source>
</evidence>
<reference evidence="2 3" key="1">
    <citation type="journal article" date="2012" name="Stand. Genomic Sci.">
        <title>Genome sequence of the orange-pigmented seawater bacterium Owenweeksia hongkongensis type strain (UST20020801(T)).</title>
        <authorList>
            <person name="Riedel T."/>
            <person name="Held B."/>
            <person name="Nolan M."/>
            <person name="Lucas S."/>
            <person name="Lapidus A."/>
            <person name="Tice H."/>
            <person name="Del Rio T.G."/>
            <person name="Cheng J.F."/>
            <person name="Han C."/>
            <person name="Tapia R."/>
            <person name="Goodwin L.A."/>
            <person name="Pitluck S."/>
            <person name="Liolios K."/>
            <person name="Mavromatis K."/>
            <person name="Pagani I."/>
            <person name="Ivanova N."/>
            <person name="Mikhailova N."/>
            <person name="Pati A."/>
            <person name="Chen A."/>
            <person name="Palaniappan K."/>
            <person name="Rohde M."/>
            <person name="Tindall B.J."/>
            <person name="Detter J.C."/>
            <person name="Goker M."/>
            <person name="Woyke T."/>
            <person name="Bristow J."/>
            <person name="Eisen J.A."/>
            <person name="Markowitz V."/>
            <person name="Hugenholtz P."/>
            <person name="Klenk H.P."/>
            <person name="Kyrpides N.C."/>
        </authorList>
    </citation>
    <scope>NUCLEOTIDE SEQUENCE</scope>
    <source>
        <strain evidence="3">DSM 17368 / JCM 12287 / NRRL B-23963</strain>
    </source>
</reference>
<keyword evidence="1" id="KW-0732">Signal</keyword>
<dbReference type="Pfam" id="PF10677">
    <property type="entry name" value="DUF2490"/>
    <property type="match status" value="1"/>
</dbReference>
<feature type="chain" id="PRO_5003514803" description="Outer membrane protein beta-barrel domain-containing protein" evidence="1">
    <location>
        <begin position="25"/>
        <end position="260"/>
    </location>
</feature>
<evidence type="ECO:0008006" key="4">
    <source>
        <dbReference type="Google" id="ProtNLM"/>
    </source>
</evidence>
<evidence type="ECO:0000313" key="2">
    <source>
        <dbReference type="EMBL" id="AEV33463.1"/>
    </source>
</evidence>
<feature type="signal peptide" evidence="1">
    <location>
        <begin position="1"/>
        <end position="24"/>
    </location>
</feature>
<organism evidence="2 3">
    <name type="scientific">Owenweeksia hongkongensis (strain DSM 17368 / CIP 108786 / JCM 12287 / NRRL B-23963 / UST20020801)</name>
    <dbReference type="NCBI Taxonomy" id="926562"/>
    <lineage>
        <taxon>Bacteria</taxon>
        <taxon>Pseudomonadati</taxon>
        <taxon>Bacteroidota</taxon>
        <taxon>Flavobacteriia</taxon>
        <taxon>Flavobacteriales</taxon>
        <taxon>Owenweeksiaceae</taxon>
        <taxon>Owenweeksia</taxon>
    </lineage>
</organism>
<name>G8R7T2_OWEHD</name>
<keyword evidence="3" id="KW-1185">Reference proteome</keyword>
<dbReference type="AlphaFoldDB" id="G8R7T2"/>
<protein>
    <recommendedName>
        <fullName evidence="4">Outer membrane protein beta-barrel domain-containing protein</fullName>
    </recommendedName>
</protein>
<dbReference type="Proteomes" id="UP000005631">
    <property type="component" value="Chromosome"/>
</dbReference>
<dbReference type="STRING" id="926562.Oweho_2493"/>
<evidence type="ECO:0000256" key="1">
    <source>
        <dbReference type="SAM" id="SignalP"/>
    </source>
</evidence>
<gene>
    <name evidence="2" type="ordered locus">Oweho_2493</name>
</gene>
<sequence length="260" mass="29970">MMGRITKFLLFALCIGITHNTCLAQFSPPGLGKVNTAEWFAIGLKQNLNAKKMVNSATFFGLGRSSTPYDYNPWDRAAIYVVNQEIKHRFAKNWVYAGALSYRWQNQYTAKDPYVLDSPGGRQEVRTYGKISYLLDFEKIDLSITYRPELRLFFNPDFSPHEETTQLRSRLKAKLSFILNSAKTQKIIASMEHLVSSTKTDDWSQWRYKETRFCMYFSVALPKQKVVLNIGYMNDMVGSPITNDGHYFAFDITIKNPFGK</sequence>
<dbReference type="HOGENOM" id="CLU_1093167_0_0_10"/>
<dbReference type="eggNOG" id="ENOG502ZV9F">
    <property type="taxonomic scope" value="Bacteria"/>
</dbReference>